<protein>
    <recommendedName>
        <fullName evidence="2">Polymerase nucleotidyl transferase domain-containing protein</fullName>
    </recommendedName>
</protein>
<feature type="non-terminal residue" evidence="1">
    <location>
        <position position="67"/>
    </location>
</feature>
<sequence>MKGIEDPIAKKQIKKLLNLDWGHYNLYLVGGLIQGWETKDIDIVVTGPIINHDKFVYLIKEASKIDF</sequence>
<reference evidence="1" key="1">
    <citation type="journal article" date="2014" name="Front. Microbiol.">
        <title>High frequency of phylogenetically diverse reductive dehalogenase-homologous genes in deep subseafloor sedimentary metagenomes.</title>
        <authorList>
            <person name="Kawai M."/>
            <person name="Futagami T."/>
            <person name="Toyoda A."/>
            <person name="Takaki Y."/>
            <person name="Nishi S."/>
            <person name="Hori S."/>
            <person name="Arai W."/>
            <person name="Tsubouchi T."/>
            <person name="Morono Y."/>
            <person name="Uchiyama I."/>
            <person name="Ito T."/>
            <person name="Fujiyama A."/>
            <person name="Inagaki F."/>
            <person name="Takami H."/>
        </authorList>
    </citation>
    <scope>NUCLEOTIDE SEQUENCE</scope>
    <source>
        <strain evidence="1">Expedition CK06-06</strain>
    </source>
</reference>
<accession>X0YT07</accession>
<proteinExistence type="predicted"/>
<dbReference type="EMBL" id="BARS01051920">
    <property type="protein sequence ID" value="GAG49907.1"/>
    <property type="molecule type" value="Genomic_DNA"/>
</dbReference>
<name>X0YT07_9ZZZZ</name>
<gene>
    <name evidence="1" type="ORF">S01H1_77267</name>
</gene>
<evidence type="ECO:0000313" key="1">
    <source>
        <dbReference type="EMBL" id="GAG49907.1"/>
    </source>
</evidence>
<comment type="caution">
    <text evidence="1">The sequence shown here is derived from an EMBL/GenBank/DDBJ whole genome shotgun (WGS) entry which is preliminary data.</text>
</comment>
<dbReference type="AlphaFoldDB" id="X0YT07"/>
<organism evidence="1">
    <name type="scientific">marine sediment metagenome</name>
    <dbReference type="NCBI Taxonomy" id="412755"/>
    <lineage>
        <taxon>unclassified sequences</taxon>
        <taxon>metagenomes</taxon>
        <taxon>ecological metagenomes</taxon>
    </lineage>
</organism>
<evidence type="ECO:0008006" key="2">
    <source>
        <dbReference type="Google" id="ProtNLM"/>
    </source>
</evidence>